<sequence length="843" mass="95510">MDTSTTGMTAARPPWGPIENTDTPVRVLNRLSEVMDARRPMCPTDTLKASDARCLSKMSDKWWISSPNVDVVPQFPIHDPGQVFKLCADAMLGPFELWKWPQLYDESLPHGMASPANPDVLKCDDDQRVLPAFKDLQVAWWHFDSRDFVPCADIPGAAIGQLQSGVLSRLRDALAEVAEMVHNLDAKHNVDQPLDSELVRNKHRGSSRYVWQLIGKLSSALARLEEIPMTTFDIAQWFREVQRLLLEARAWCIYTDVVVPRLADPLTSHANNVLPLRGVFTGRLSVAERLFRCGIPVWWIRPAHTLTNRTTIMRVHPVLPPSVHFNMREEMKHGRHTMVAPSWLKSSTFDNVSESIADQLRPYSLSGRPTLRKVEAVWLEDSNVTGHHEQDIEPLAVCVGGSSELRIEQEDVSGRSHRGAPVENLQSGKPPAFAVALAPPAPIQKPVARRGHGEYDFPLSVMQAMDEVSSGVAKRRKTQSTAVSNWRQPSMLPGHPSSNPVTRILPVAQPSMGWVDVSPAQTHHSSQTTSPRPQLYSLPPAHLFYSEGSLIGERFHNWLRIRMYCLAQATDPPADGRVLMTTNQWRMALEGKYYALPYRSLVVQPVSLPTDIARLPSNPDVDPSTLKRTRELEDGETHEACSSGERRRFKRIADRIDVNVRFGVHARFTPYQAALTMPSWGQLNVTRAVADMDRTLWGEVVWELTVMNFRLEFLDVDQDLLPALYAEEDTSHAARRQNDLKHIWSPHGYLRPMWCTCRTDELGAMDWTVRRHAFVQWARAMEGWPSACLQCNEEDLQARDHYDAFECKVVEFYCRAFYQQRARLPTVPLVCPPSMVRHIIHEG</sequence>
<dbReference type="STRING" id="5627.A0A1C7MNL9"/>
<feature type="region of interest" description="Disordered" evidence="1">
    <location>
        <begin position="475"/>
        <end position="498"/>
    </location>
</feature>
<organism evidence="2 3">
    <name type="scientific">Grifola frondosa</name>
    <name type="common">Maitake</name>
    <name type="synonym">Polyporus frondosus</name>
    <dbReference type="NCBI Taxonomy" id="5627"/>
    <lineage>
        <taxon>Eukaryota</taxon>
        <taxon>Fungi</taxon>
        <taxon>Dikarya</taxon>
        <taxon>Basidiomycota</taxon>
        <taxon>Agaricomycotina</taxon>
        <taxon>Agaricomycetes</taxon>
        <taxon>Polyporales</taxon>
        <taxon>Grifolaceae</taxon>
        <taxon>Grifola</taxon>
    </lineage>
</organism>
<comment type="caution">
    <text evidence="2">The sequence shown here is derived from an EMBL/GenBank/DDBJ whole genome shotgun (WGS) entry which is preliminary data.</text>
</comment>
<name>A0A1C7MNL9_GRIFR</name>
<reference evidence="2 3" key="1">
    <citation type="submission" date="2016-03" db="EMBL/GenBank/DDBJ databases">
        <title>Whole genome sequencing of Grifola frondosa 9006-11.</title>
        <authorList>
            <person name="Min B."/>
            <person name="Park H."/>
            <person name="Kim J.-G."/>
            <person name="Cho H."/>
            <person name="Oh Y.-L."/>
            <person name="Kong W.-S."/>
            <person name="Choi I.-G."/>
        </authorList>
    </citation>
    <scope>NUCLEOTIDE SEQUENCE [LARGE SCALE GENOMIC DNA]</scope>
    <source>
        <strain evidence="2 3">9006-11</strain>
    </source>
</reference>
<evidence type="ECO:0000313" key="3">
    <source>
        <dbReference type="Proteomes" id="UP000092993"/>
    </source>
</evidence>
<keyword evidence="3" id="KW-1185">Reference proteome</keyword>
<feature type="region of interest" description="Disordered" evidence="1">
    <location>
        <begin position="1"/>
        <end position="21"/>
    </location>
</feature>
<protein>
    <submittedName>
        <fullName evidence="2">Uncharacterized protein</fullName>
    </submittedName>
</protein>
<proteinExistence type="predicted"/>
<gene>
    <name evidence="2" type="ORF">A0H81_01593</name>
</gene>
<feature type="compositionally biased region" description="Polar residues" evidence="1">
    <location>
        <begin position="479"/>
        <end position="488"/>
    </location>
</feature>
<dbReference type="Proteomes" id="UP000092993">
    <property type="component" value="Unassembled WGS sequence"/>
</dbReference>
<dbReference type="AlphaFoldDB" id="A0A1C7MNL9"/>
<dbReference type="OrthoDB" id="2804607at2759"/>
<dbReference type="EMBL" id="LUGG01000002">
    <property type="protein sequence ID" value="OBZ78481.1"/>
    <property type="molecule type" value="Genomic_DNA"/>
</dbReference>
<accession>A0A1C7MNL9</accession>
<evidence type="ECO:0000256" key="1">
    <source>
        <dbReference type="SAM" id="MobiDB-lite"/>
    </source>
</evidence>
<evidence type="ECO:0000313" key="2">
    <source>
        <dbReference type="EMBL" id="OBZ78481.1"/>
    </source>
</evidence>
<dbReference type="OMA" id="WESHELN"/>